<keyword evidence="3" id="KW-1185">Reference proteome</keyword>
<evidence type="ECO:0000313" key="4">
    <source>
        <dbReference type="Proteomes" id="UP000064525"/>
    </source>
</evidence>
<evidence type="ECO:0000313" key="2">
    <source>
        <dbReference type="EMBL" id="TLD78925.1"/>
    </source>
</evidence>
<reference evidence="2 3" key="1">
    <citation type="journal article" date="2014" name="Genome Announc.">
        <title>Draft genome sequences of eight enterohepatic helicobacter species isolated from both laboratory and wild rodents.</title>
        <authorList>
            <person name="Sheh A."/>
            <person name="Shen Z."/>
            <person name="Fox J.G."/>
        </authorList>
    </citation>
    <scope>NUCLEOTIDE SEQUENCE [LARGE SCALE GENOMIC DNA]</scope>
    <source>
        <strain evidence="2 3">MIT 98-6810</strain>
    </source>
</reference>
<gene>
    <name evidence="1" type="ORF">BN2458_PEG2060</name>
    <name evidence="2" type="ORF">LS75_004030</name>
</gene>
<dbReference type="PATRIC" id="fig|76936.10.peg.2009"/>
<proteinExistence type="predicted"/>
<reference evidence="1" key="2">
    <citation type="submission" date="2015-11" db="EMBL/GenBank/DDBJ databases">
        <authorList>
            <person name="Zhang Y."/>
            <person name="Guo Z."/>
        </authorList>
    </citation>
    <scope>NUCLEOTIDE SEQUENCE</scope>
    <source>
        <strain evidence="1">1</strain>
    </source>
</reference>
<evidence type="ECO:0000313" key="3">
    <source>
        <dbReference type="Proteomes" id="UP000029925"/>
    </source>
</evidence>
<dbReference type="OrthoDB" id="5326199at2"/>
<dbReference type="KEGG" id="hty:BN2458_PEG2060"/>
<sequence length="97" mass="10678">MSNVKKLYALILALPLCLVFIFSGCEGSPQEKEAKAQKAAIEGYMQGLFGGDVQKFLRYSSIGYFLHTLGESRTANLFVSAESTRAQMAGGFKGWRF</sequence>
<dbReference type="EMBL" id="LN907858">
    <property type="protein sequence ID" value="CUU40943.1"/>
    <property type="molecule type" value="Genomic_DNA"/>
</dbReference>
<dbReference type="Proteomes" id="UP000029925">
    <property type="component" value="Unassembled WGS sequence"/>
</dbReference>
<reference evidence="4" key="3">
    <citation type="submission" date="2015-11" db="EMBL/GenBank/DDBJ databases">
        <authorList>
            <person name="Anvar S.Y."/>
        </authorList>
    </citation>
    <scope>NUCLEOTIDE SEQUENCE [LARGE SCALE GENOMIC DNA]</scope>
</reference>
<organism evidence="1 4">
    <name type="scientific">Helicobacter typhlonius</name>
    <dbReference type="NCBI Taxonomy" id="76936"/>
    <lineage>
        <taxon>Bacteria</taxon>
        <taxon>Pseudomonadati</taxon>
        <taxon>Campylobacterota</taxon>
        <taxon>Epsilonproteobacteria</taxon>
        <taxon>Campylobacterales</taxon>
        <taxon>Helicobacteraceae</taxon>
        <taxon>Helicobacter</taxon>
    </lineage>
</organism>
<dbReference type="STRING" id="76936.BN2458_PEG2060"/>
<dbReference type="GeneID" id="78152275"/>
<dbReference type="PROSITE" id="PS51257">
    <property type="entry name" value="PROKAR_LIPOPROTEIN"/>
    <property type="match status" value="1"/>
</dbReference>
<accession>A0A0S4PXA4</accession>
<dbReference type="Proteomes" id="UP000064525">
    <property type="component" value="Chromosome I"/>
</dbReference>
<dbReference type="RefSeq" id="WP_052082113.1">
    <property type="nucleotide sequence ID" value="NZ_CAOJBX010000016.1"/>
</dbReference>
<dbReference type="EMBL" id="JRPF02000003">
    <property type="protein sequence ID" value="TLD78925.1"/>
    <property type="molecule type" value="Genomic_DNA"/>
</dbReference>
<dbReference type="AlphaFoldDB" id="A0A0S4PXA4"/>
<name>A0A0S4PXA4_9HELI</name>
<evidence type="ECO:0000313" key="1">
    <source>
        <dbReference type="EMBL" id="CUU40943.1"/>
    </source>
</evidence>
<protein>
    <submittedName>
        <fullName evidence="1">Uncharacterized protein</fullName>
    </submittedName>
</protein>